<accession>A0A3S5A4E2</accession>
<protein>
    <submittedName>
        <fullName evidence="1">Uncharacterized protein</fullName>
    </submittedName>
</protein>
<name>A0A3S5A4E2_9PLAT</name>
<sequence length="90" mass="9887">MRLHAICLLAAWPLQFANRLLLASGYPAMLLSSWVTCTMLARSSSSRPNCTSKPKETPVTSIGMIILFFLNPKISFAMSLNLTAIKADLE</sequence>
<dbReference type="EMBL" id="CAAALY010086715">
    <property type="protein sequence ID" value="VEL27358.1"/>
    <property type="molecule type" value="Genomic_DNA"/>
</dbReference>
<dbReference type="AlphaFoldDB" id="A0A3S5A4E2"/>
<organism evidence="1 2">
    <name type="scientific">Protopolystoma xenopodis</name>
    <dbReference type="NCBI Taxonomy" id="117903"/>
    <lineage>
        <taxon>Eukaryota</taxon>
        <taxon>Metazoa</taxon>
        <taxon>Spiralia</taxon>
        <taxon>Lophotrochozoa</taxon>
        <taxon>Platyhelminthes</taxon>
        <taxon>Monogenea</taxon>
        <taxon>Polyopisthocotylea</taxon>
        <taxon>Polystomatidea</taxon>
        <taxon>Polystomatidae</taxon>
        <taxon>Protopolystoma</taxon>
    </lineage>
</organism>
<comment type="caution">
    <text evidence="1">The sequence shown here is derived from an EMBL/GenBank/DDBJ whole genome shotgun (WGS) entry which is preliminary data.</text>
</comment>
<proteinExistence type="predicted"/>
<reference evidence="1" key="1">
    <citation type="submission" date="2018-11" db="EMBL/GenBank/DDBJ databases">
        <authorList>
            <consortium name="Pathogen Informatics"/>
        </authorList>
    </citation>
    <scope>NUCLEOTIDE SEQUENCE</scope>
</reference>
<evidence type="ECO:0000313" key="1">
    <source>
        <dbReference type="EMBL" id="VEL27358.1"/>
    </source>
</evidence>
<keyword evidence="2" id="KW-1185">Reference proteome</keyword>
<gene>
    <name evidence="1" type="ORF">PXEA_LOCUS20798</name>
</gene>
<dbReference type="Proteomes" id="UP000784294">
    <property type="component" value="Unassembled WGS sequence"/>
</dbReference>
<evidence type="ECO:0000313" key="2">
    <source>
        <dbReference type="Proteomes" id="UP000784294"/>
    </source>
</evidence>